<comment type="caution">
    <text evidence="1">The sequence shown here is derived from an EMBL/GenBank/DDBJ whole genome shotgun (WGS) entry which is preliminary data.</text>
</comment>
<dbReference type="Gene3D" id="1.20.120.20">
    <property type="entry name" value="Apolipoprotein"/>
    <property type="match status" value="1"/>
</dbReference>
<name>A0ABT3ECA1_STRAP</name>
<evidence type="ECO:0000313" key="1">
    <source>
        <dbReference type="EMBL" id="MCW1043061.1"/>
    </source>
</evidence>
<proteinExistence type="predicted"/>
<keyword evidence="2" id="KW-1185">Reference proteome</keyword>
<dbReference type="SUPFAM" id="SSF58113">
    <property type="entry name" value="Apolipoprotein A-I"/>
    <property type="match status" value="1"/>
</dbReference>
<protein>
    <submittedName>
        <fullName evidence="1">DUF2479 domain-containing protein</fullName>
    </submittedName>
</protein>
<feature type="non-terminal residue" evidence="1">
    <location>
        <position position="112"/>
    </location>
</feature>
<evidence type="ECO:0000313" key="2">
    <source>
        <dbReference type="Proteomes" id="UP001526076"/>
    </source>
</evidence>
<reference evidence="1 2" key="1">
    <citation type="submission" date="2022-10" db="EMBL/GenBank/DDBJ databases">
        <title>Comparative genomic study of S. anginosus.</title>
        <authorList>
            <person name="Prasad A."/>
            <person name="Ene A."/>
            <person name="Jablonska S."/>
            <person name="Du J."/>
            <person name="Wolfe A.J."/>
            <person name="Putonti C."/>
        </authorList>
    </citation>
    <scope>NUCLEOTIDE SEQUENCE [LARGE SCALE GENOMIC DNA]</scope>
    <source>
        <strain evidence="1 2">UMB9231</strain>
    </source>
</reference>
<organism evidence="1 2">
    <name type="scientific">Streptococcus anginosus</name>
    <dbReference type="NCBI Taxonomy" id="1328"/>
    <lineage>
        <taxon>Bacteria</taxon>
        <taxon>Bacillati</taxon>
        <taxon>Bacillota</taxon>
        <taxon>Bacilli</taxon>
        <taxon>Lactobacillales</taxon>
        <taxon>Streptococcaceae</taxon>
        <taxon>Streptococcus</taxon>
        <taxon>Streptococcus anginosus group</taxon>
    </lineage>
</organism>
<dbReference type="Proteomes" id="UP001526076">
    <property type="component" value="Unassembled WGS sequence"/>
</dbReference>
<dbReference type="EMBL" id="JAPAHU010000112">
    <property type="protein sequence ID" value="MCW1043061.1"/>
    <property type="molecule type" value="Genomic_DNA"/>
</dbReference>
<accession>A0ABT3ECA1</accession>
<gene>
    <name evidence="1" type="ORF">OJ597_11815</name>
</gene>
<feature type="non-terminal residue" evidence="1">
    <location>
        <position position="1"/>
    </location>
</feature>
<sequence length="112" mass="12762">EIISEAKNQRTDISNEWESLKSKFKADRDSAISQANADFKAKLDTIQIDWNNQKSKLEQEITDFKTNLENKVQVVANKVSDLVTHTYPDLSSKTDAISTKIAQLKEEFSKID</sequence>